<organism evidence="5 6">
    <name type="scientific">Zophobas morio</name>
    <dbReference type="NCBI Taxonomy" id="2755281"/>
    <lineage>
        <taxon>Eukaryota</taxon>
        <taxon>Metazoa</taxon>
        <taxon>Ecdysozoa</taxon>
        <taxon>Arthropoda</taxon>
        <taxon>Hexapoda</taxon>
        <taxon>Insecta</taxon>
        <taxon>Pterygota</taxon>
        <taxon>Neoptera</taxon>
        <taxon>Endopterygota</taxon>
        <taxon>Coleoptera</taxon>
        <taxon>Polyphaga</taxon>
        <taxon>Cucujiformia</taxon>
        <taxon>Tenebrionidae</taxon>
        <taxon>Zophobas</taxon>
    </lineage>
</organism>
<dbReference type="Proteomes" id="UP001168821">
    <property type="component" value="Unassembled WGS sequence"/>
</dbReference>
<accession>A0AA38MIF4</accession>
<dbReference type="Pfam" id="PF13242">
    <property type="entry name" value="Hydrolase_like"/>
    <property type="match status" value="1"/>
</dbReference>
<evidence type="ECO:0000256" key="1">
    <source>
        <dbReference type="PIRNR" id="PIRNR000915"/>
    </source>
</evidence>
<feature type="binding site" evidence="4">
    <location>
        <position position="247"/>
    </location>
    <ligand>
        <name>Mg(2+)</name>
        <dbReference type="ChEBI" id="CHEBI:18420"/>
    </ligand>
</feature>
<comment type="similarity">
    <text evidence="1">Belongs to the HAD-like hydrolase superfamily.</text>
</comment>
<keyword evidence="6" id="KW-1185">Reference proteome</keyword>
<keyword evidence="4" id="KW-0460">Magnesium</keyword>
<dbReference type="InterPro" id="IPR023214">
    <property type="entry name" value="HAD_sf"/>
</dbReference>
<reference evidence="5" key="1">
    <citation type="journal article" date="2023" name="G3 (Bethesda)">
        <title>Whole genome assemblies of Zophobas morio and Tenebrio molitor.</title>
        <authorList>
            <person name="Kaur S."/>
            <person name="Stinson S.A."/>
            <person name="diCenzo G.C."/>
        </authorList>
    </citation>
    <scope>NUCLEOTIDE SEQUENCE</scope>
    <source>
        <strain evidence="5">QUZm001</strain>
    </source>
</reference>
<proteinExistence type="inferred from homology"/>
<feature type="active site" description="Nucleophile" evidence="2">
    <location>
        <position position="25"/>
    </location>
</feature>
<name>A0AA38MIF4_9CUCU</name>
<feature type="binding site" evidence="3">
    <location>
        <position position="221"/>
    </location>
    <ligand>
        <name>substrate</name>
    </ligand>
</feature>
<keyword evidence="4" id="KW-0479">Metal-binding</keyword>
<gene>
    <name evidence="5" type="ORF">Zmor_009205</name>
</gene>
<dbReference type="NCBIfam" id="TIGR01460">
    <property type="entry name" value="HAD-SF-IIA"/>
    <property type="match status" value="1"/>
</dbReference>
<dbReference type="GO" id="GO:0046872">
    <property type="term" value="F:metal ion binding"/>
    <property type="evidence" value="ECO:0007669"/>
    <property type="project" value="UniProtKB-KW"/>
</dbReference>
<evidence type="ECO:0000256" key="4">
    <source>
        <dbReference type="PIRSR" id="PIRSR000915-3"/>
    </source>
</evidence>
<dbReference type="PIRSF" id="PIRSF000915">
    <property type="entry name" value="PGP-type_phosphatase"/>
    <property type="match status" value="1"/>
</dbReference>
<evidence type="ECO:0000313" key="6">
    <source>
        <dbReference type="Proteomes" id="UP001168821"/>
    </source>
</evidence>
<sequence length="307" mass="34408">MQDLTKLTNQELEEFFNSFDIILSDIDGVLRNVLQPISGSVNAVKFLQKMGKRFVLVTNNTSKSIETTYQELKVAGFEIEKSEIVSPIAPIVAYLQKQNLVNKKVFVIGMGVLKQAIKDAGFILAPYGPDRIKDSREEFCSLANEDDGTVEAVICDVDLNLNYLNLQKAETFLKRPEVIFIGGAPDVKFPVGTGGRILLGPGIFLRILEGMSKRTSIHMSKPSPFLNDYIMEKYGIKDRSRALFIGDVIPVDMAFAGNCGYKKLLVLSGLESKSSLENWGYEEKWKPEFYVNSLKEMHEMALRVFGK</sequence>
<feature type="active site" description="Proton donor" evidence="2">
    <location>
        <position position="27"/>
    </location>
</feature>
<dbReference type="PANTHER" id="PTHR19288">
    <property type="entry name" value="4-NITROPHENYLPHOSPHATASE-RELATED"/>
    <property type="match status" value="1"/>
</dbReference>
<dbReference type="Gene3D" id="3.40.50.1000">
    <property type="entry name" value="HAD superfamily/HAD-like"/>
    <property type="match status" value="2"/>
</dbReference>
<dbReference type="GO" id="GO:0016791">
    <property type="term" value="F:phosphatase activity"/>
    <property type="evidence" value="ECO:0007669"/>
    <property type="project" value="TreeGrafter"/>
</dbReference>
<dbReference type="EMBL" id="JALNTZ010000003">
    <property type="protein sequence ID" value="KAJ3657398.1"/>
    <property type="molecule type" value="Genomic_DNA"/>
</dbReference>
<feature type="binding site" evidence="4">
    <location>
        <position position="27"/>
    </location>
    <ligand>
        <name>Mg(2+)</name>
        <dbReference type="ChEBI" id="CHEBI:18420"/>
    </ligand>
</feature>
<dbReference type="InterPro" id="IPR036412">
    <property type="entry name" value="HAD-like_sf"/>
</dbReference>
<dbReference type="GO" id="GO:0005737">
    <property type="term" value="C:cytoplasm"/>
    <property type="evidence" value="ECO:0007669"/>
    <property type="project" value="TreeGrafter"/>
</dbReference>
<dbReference type="AlphaFoldDB" id="A0AA38MIF4"/>
<dbReference type="PANTHER" id="PTHR19288:SF4">
    <property type="entry name" value="RE04130P-RELATED"/>
    <property type="match status" value="1"/>
</dbReference>
<evidence type="ECO:0000256" key="2">
    <source>
        <dbReference type="PIRSR" id="PIRSR000915-1"/>
    </source>
</evidence>
<dbReference type="SUPFAM" id="SSF56784">
    <property type="entry name" value="HAD-like"/>
    <property type="match status" value="1"/>
</dbReference>
<protein>
    <submittedName>
        <fullName evidence="5">Uncharacterized protein</fullName>
    </submittedName>
</protein>
<dbReference type="InterPro" id="IPR006357">
    <property type="entry name" value="HAD-SF_hydro_IIA"/>
</dbReference>
<feature type="binding site" evidence="4">
    <location>
        <position position="25"/>
    </location>
    <ligand>
        <name>Mg(2+)</name>
        <dbReference type="ChEBI" id="CHEBI:18420"/>
    </ligand>
</feature>
<keyword evidence="1" id="KW-0378">Hydrolase</keyword>
<comment type="caution">
    <text evidence="5">The sequence shown here is derived from an EMBL/GenBank/DDBJ whole genome shotgun (WGS) entry which is preliminary data.</text>
</comment>
<evidence type="ECO:0000256" key="3">
    <source>
        <dbReference type="PIRSR" id="PIRSR000915-2"/>
    </source>
</evidence>
<comment type="cofactor">
    <cofactor evidence="4">
        <name>Mg(2+)</name>
        <dbReference type="ChEBI" id="CHEBI:18420"/>
    </cofactor>
    <text evidence="4">Divalent metal ions. Mg(2+) is the most effective.</text>
</comment>
<evidence type="ECO:0000313" key="5">
    <source>
        <dbReference type="EMBL" id="KAJ3657398.1"/>
    </source>
</evidence>
<dbReference type="Pfam" id="PF13344">
    <property type="entry name" value="Hydrolase_6"/>
    <property type="match status" value="1"/>
</dbReference>